<keyword evidence="5" id="KW-0998">Cell outer membrane</keyword>
<feature type="domain" description="RagB/SusD" evidence="6">
    <location>
        <begin position="294"/>
        <end position="521"/>
    </location>
</feature>
<protein>
    <recommendedName>
        <fullName evidence="10">Carbohydrate-binding protein SusD</fullName>
    </recommendedName>
</protein>
<evidence type="ECO:0008006" key="10">
    <source>
        <dbReference type="Google" id="ProtNLM"/>
    </source>
</evidence>
<dbReference type="InterPro" id="IPR012944">
    <property type="entry name" value="SusD_RagB_dom"/>
</dbReference>
<accession>A0A1A9I3L5</accession>
<proteinExistence type="inferred from homology"/>
<sequence length="522" mass="58315">MFIKNSCIRFIICCLLFAYCSCNKDEFLNKQPTDKITNEVFWTSKNDAELAIAGCYSTLRTPAFAIDASSFSSLQMEGLSDNAYCNSTLDSYTDISRGVLTPTSGGIQSRVWTDAYKGIAACNWFLGNLYRVPDLTEADQARMKGEVYFLRSFFYNELTMLYGDVPFVTEQLGFGPDVFKIQKTPRAAIAKQILADLDTAAAGLPNTAYSTGHPVRASALALKARICLYNELWQEAADAAKTVITEGKSSLANSYQGIFWGEQDNNPEILFSIKASSPTIVHNLDLLYGSRFSMVPLHQLVDSYEMLDGSKPVAPVVPSFYDPNNRMRNDFYRNRDPRLKLTIFTPGDPWAYNPTIGFNNEAKFKAESPSVNNLGMRKYINLTVNDGSGGPSGSSQALVKLRYADVLLMYAEAMVELGGGTTSDPAALKAINDIRARPGIGMPPKTAPLTREMVRNERRVELAFEGLRYYDIKRWKIGKEVLNGVKDPGNVTRVFEDRFYYWPVPQSEVDMMGPDFQNPDYR</sequence>
<dbReference type="EMBL" id="CP015772">
    <property type="protein sequence ID" value="ANH82216.1"/>
    <property type="molecule type" value="Genomic_DNA"/>
</dbReference>
<evidence type="ECO:0000313" key="9">
    <source>
        <dbReference type="Proteomes" id="UP000077667"/>
    </source>
</evidence>
<evidence type="ECO:0000259" key="6">
    <source>
        <dbReference type="Pfam" id="PF07980"/>
    </source>
</evidence>
<dbReference type="InterPro" id="IPR033985">
    <property type="entry name" value="SusD-like_N"/>
</dbReference>
<dbReference type="AlphaFoldDB" id="A0A1A9I3L5"/>
<keyword evidence="9" id="KW-1185">Reference proteome</keyword>
<dbReference type="CDD" id="cd08977">
    <property type="entry name" value="SusD"/>
    <property type="match status" value="1"/>
</dbReference>
<dbReference type="KEGG" id="nia:A8C56_15715"/>
<evidence type="ECO:0000256" key="4">
    <source>
        <dbReference type="ARBA" id="ARBA00023136"/>
    </source>
</evidence>
<reference evidence="8 9" key="1">
    <citation type="submission" date="2016-05" db="EMBL/GenBank/DDBJ databases">
        <title>Niabella ginsenosidivorans BS26 whole genome sequencing.</title>
        <authorList>
            <person name="Im W.T."/>
            <person name="Siddiqi M.Z."/>
        </authorList>
    </citation>
    <scope>NUCLEOTIDE SEQUENCE [LARGE SCALE GENOMIC DNA]</scope>
    <source>
        <strain evidence="8 9">BS26</strain>
    </source>
</reference>
<dbReference type="STRING" id="1176587.A8C56_15715"/>
<dbReference type="GO" id="GO:0009279">
    <property type="term" value="C:cell outer membrane"/>
    <property type="evidence" value="ECO:0007669"/>
    <property type="project" value="UniProtKB-SubCell"/>
</dbReference>
<dbReference type="SUPFAM" id="SSF48452">
    <property type="entry name" value="TPR-like"/>
    <property type="match status" value="1"/>
</dbReference>
<dbReference type="Pfam" id="PF14322">
    <property type="entry name" value="SusD-like_3"/>
    <property type="match status" value="1"/>
</dbReference>
<evidence type="ECO:0000256" key="1">
    <source>
        <dbReference type="ARBA" id="ARBA00004442"/>
    </source>
</evidence>
<comment type="similarity">
    <text evidence="2">Belongs to the SusD family.</text>
</comment>
<evidence type="ECO:0000313" key="8">
    <source>
        <dbReference type="EMBL" id="ANH82216.1"/>
    </source>
</evidence>
<dbReference type="Gene3D" id="1.25.40.390">
    <property type="match status" value="1"/>
</dbReference>
<evidence type="ECO:0000259" key="7">
    <source>
        <dbReference type="Pfam" id="PF14322"/>
    </source>
</evidence>
<keyword evidence="3" id="KW-0732">Signal</keyword>
<organism evidence="8 9">
    <name type="scientific">Niabella ginsenosidivorans</name>
    <dbReference type="NCBI Taxonomy" id="1176587"/>
    <lineage>
        <taxon>Bacteria</taxon>
        <taxon>Pseudomonadati</taxon>
        <taxon>Bacteroidota</taxon>
        <taxon>Chitinophagia</taxon>
        <taxon>Chitinophagales</taxon>
        <taxon>Chitinophagaceae</taxon>
        <taxon>Niabella</taxon>
    </lineage>
</organism>
<evidence type="ECO:0000256" key="5">
    <source>
        <dbReference type="ARBA" id="ARBA00023237"/>
    </source>
</evidence>
<gene>
    <name evidence="8" type="ORF">A8C56_15715</name>
</gene>
<comment type="subcellular location">
    <subcellularLocation>
        <location evidence="1">Cell outer membrane</location>
    </subcellularLocation>
</comment>
<dbReference type="OrthoDB" id="5694214at2"/>
<evidence type="ECO:0000256" key="2">
    <source>
        <dbReference type="ARBA" id="ARBA00006275"/>
    </source>
</evidence>
<dbReference type="InterPro" id="IPR011990">
    <property type="entry name" value="TPR-like_helical_dom_sf"/>
</dbReference>
<feature type="domain" description="SusD-like N-terminal" evidence="7">
    <location>
        <begin position="106"/>
        <end position="228"/>
    </location>
</feature>
<dbReference type="Proteomes" id="UP000077667">
    <property type="component" value="Chromosome"/>
</dbReference>
<name>A0A1A9I3L5_9BACT</name>
<keyword evidence="4" id="KW-0472">Membrane</keyword>
<dbReference type="Pfam" id="PF07980">
    <property type="entry name" value="SusD_RagB"/>
    <property type="match status" value="1"/>
</dbReference>
<evidence type="ECO:0000256" key="3">
    <source>
        <dbReference type="ARBA" id="ARBA00022729"/>
    </source>
</evidence>